<evidence type="ECO:0008006" key="8">
    <source>
        <dbReference type="Google" id="ProtNLM"/>
    </source>
</evidence>
<feature type="non-terminal residue" evidence="6">
    <location>
        <position position="1"/>
    </location>
</feature>
<organism evidence="6 7">
    <name type="scientific">Rotaria magnacalcarata</name>
    <dbReference type="NCBI Taxonomy" id="392030"/>
    <lineage>
        <taxon>Eukaryota</taxon>
        <taxon>Metazoa</taxon>
        <taxon>Spiralia</taxon>
        <taxon>Gnathifera</taxon>
        <taxon>Rotifera</taxon>
        <taxon>Eurotatoria</taxon>
        <taxon>Bdelloidea</taxon>
        <taxon>Philodinida</taxon>
        <taxon>Philodinidae</taxon>
        <taxon>Rotaria</taxon>
    </lineage>
</organism>
<evidence type="ECO:0000256" key="5">
    <source>
        <dbReference type="ARBA" id="ARBA00023242"/>
    </source>
</evidence>
<dbReference type="PANTHER" id="PTHR46481">
    <property type="entry name" value="ZINC FINGER BED DOMAIN-CONTAINING PROTEIN 4"/>
    <property type="match status" value="1"/>
</dbReference>
<keyword evidence="3" id="KW-0863">Zinc-finger</keyword>
<protein>
    <recommendedName>
        <fullName evidence="8">DUF659 domain-containing protein</fullName>
    </recommendedName>
</protein>
<dbReference type="EMBL" id="CAJOBH010264561">
    <property type="protein sequence ID" value="CAF5159660.1"/>
    <property type="molecule type" value="Genomic_DNA"/>
</dbReference>
<dbReference type="InterPro" id="IPR012337">
    <property type="entry name" value="RNaseH-like_sf"/>
</dbReference>
<dbReference type="GO" id="GO:0008270">
    <property type="term" value="F:zinc ion binding"/>
    <property type="evidence" value="ECO:0007669"/>
    <property type="project" value="UniProtKB-KW"/>
</dbReference>
<accession>A0A8S3G971</accession>
<proteinExistence type="predicted"/>
<sequence length="88" mass="9815">TGHAFNKSYETIPLVLGFRQFHGPHRSKKITKYILYELKKLNIENKVCAIVGDNGSDIKKSINEIIPGKRISCVAHNINLVVKNGLGL</sequence>
<dbReference type="AlphaFoldDB" id="A0A8S3G971"/>
<evidence type="ECO:0000256" key="1">
    <source>
        <dbReference type="ARBA" id="ARBA00004123"/>
    </source>
</evidence>
<evidence type="ECO:0000256" key="4">
    <source>
        <dbReference type="ARBA" id="ARBA00022833"/>
    </source>
</evidence>
<keyword evidence="5" id="KW-0539">Nucleus</keyword>
<evidence type="ECO:0000313" key="6">
    <source>
        <dbReference type="EMBL" id="CAF5159660.1"/>
    </source>
</evidence>
<evidence type="ECO:0000313" key="7">
    <source>
        <dbReference type="Proteomes" id="UP000681967"/>
    </source>
</evidence>
<dbReference type="PANTHER" id="PTHR46481:SF10">
    <property type="entry name" value="ZINC FINGER BED DOMAIN-CONTAINING PROTEIN 39"/>
    <property type="match status" value="1"/>
</dbReference>
<reference evidence="6" key="1">
    <citation type="submission" date="2021-02" db="EMBL/GenBank/DDBJ databases">
        <authorList>
            <person name="Nowell W R."/>
        </authorList>
    </citation>
    <scope>NUCLEOTIDE SEQUENCE</scope>
</reference>
<dbReference type="Proteomes" id="UP000681967">
    <property type="component" value="Unassembled WGS sequence"/>
</dbReference>
<dbReference type="InterPro" id="IPR052035">
    <property type="entry name" value="ZnF_BED_domain_contain"/>
</dbReference>
<gene>
    <name evidence="6" type="ORF">BYL167_LOCUS74209</name>
</gene>
<keyword evidence="4" id="KW-0862">Zinc</keyword>
<evidence type="ECO:0000256" key="3">
    <source>
        <dbReference type="ARBA" id="ARBA00022771"/>
    </source>
</evidence>
<dbReference type="SUPFAM" id="SSF53098">
    <property type="entry name" value="Ribonuclease H-like"/>
    <property type="match status" value="1"/>
</dbReference>
<dbReference type="GO" id="GO:0005634">
    <property type="term" value="C:nucleus"/>
    <property type="evidence" value="ECO:0007669"/>
    <property type="project" value="UniProtKB-SubCell"/>
</dbReference>
<keyword evidence="2" id="KW-0479">Metal-binding</keyword>
<comment type="caution">
    <text evidence="6">The sequence shown here is derived from an EMBL/GenBank/DDBJ whole genome shotgun (WGS) entry which is preliminary data.</text>
</comment>
<comment type="subcellular location">
    <subcellularLocation>
        <location evidence="1">Nucleus</location>
    </subcellularLocation>
</comment>
<evidence type="ECO:0000256" key="2">
    <source>
        <dbReference type="ARBA" id="ARBA00022723"/>
    </source>
</evidence>
<name>A0A8S3G971_9BILA</name>